<dbReference type="EMBL" id="VCAU01000005">
    <property type="protein sequence ID" value="KAF9894147.1"/>
    <property type="molecule type" value="Genomic_DNA"/>
</dbReference>
<reference evidence="1" key="2">
    <citation type="submission" date="2020-02" db="EMBL/GenBank/DDBJ databases">
        <authorList>
            <person name="Gilchrist C.L.M."/>
            <person name="Chooi Y.-H."/>
        </authorList>
    </citation>
    <scope>NUCLEOTIDE SEQUENCE</scope>
    <source>
        <strain evidence="1">MST-FP2251</strain>
    </source>
</reference>
<dbReference type="GO" id="GO:0016757">
    <property type="term" value="F:glycosyltransferase activity"/>
    <property type="evidence" value="ECO:0007669"/>
    <property type="project" value="InterPro"/>
</dbReference>
<evidence type="ECO:0008006" key="3">
    <source>
        <dbReference type="Google" id="ProtNLM"/>
    </source>
</evidence>
<proteinExistence type="predicted"/>
<dbReference type="Gene3D" id="3.90.550.20">
    <property type="match status" value="1"/>
</dbReference>
<dbReference type="Pfam" id="PF05704">
    <property type="entry name" value="Caps_synth"/>
    <property type="match status" value="1"/>
</dbReference>
<protein>
    <recommendedName>
        <fullName evidence="3">Capsule polysaccharide biosynthesis protein</fullName>
    </recommendedName>
</protein>
<dbReference type="Proteomes" id="UP001194746">
    <property type="component" value="Unassembled WGS sequence"/>
</dbReference>
<gene>
    <name evidence="1" type="ORF">FE257_009120</name>
</gene>
<organism evidence="1 2">
    <name type="scientific">Aspergillus nanangensis</name>
    <dbReference type="NCBI Taxonomy" id="2582783"/>
    <lineage>
        <taxon>Eukaryota</taxon>
        <taxon>Fungi</taxon>
        <taxon>Dikarya</taxon>
        <taxon>Ascomycota</taxon>
        <taxon>Pezizomycotina</taxon>
        <taxon>Eurotiomycetes</taxon>
        <taxon>Eurotiomycetidae</taxon>
        <taxon>Eurotiales</taxon>
        <taxon>Aspergillaceae</taxon>
        <taxon>Aspergillus</taxon>
        <taxon>Aspergillus subgen. Circumdati</taxon>
    </lineage>
</organism>
<dbReference type="InterPro" id="IPR008441">
    <property type="entry name" value="AfumC-like_glycosyl_Trfase"/>
</dbReference>
<sequence>MASNLCVEIPEEFREKLEVVEPLDSRSTTEILQSLREYRPVTSERNIWAFWHAGINRMPEWCQRNIADWQRICGPSWTIRVLDTLPGSPSHALKYVPAELLPDTFVHGTMDGPYVGPHSADFLRGACLTQFGGVFMDVGIILNQSIDRICWQQLDDPASPFQISVPWMYGSTMANHFVASRKQDPFIRRWHELFMHLWENRTNYQGMCQNPLVSFALAQDLSEAEERGFLWEFIVDPVTVFEYVTQVVAWQRLCMLEDAGDGFSCADYVQRHVLWFDVLAENWRFESEVGFKGTDAFHALATRTDADPQSAEYQTAYRLVWGFLTEASLQKITHGKNLTKTPALGLLWDLDEHQGKDNEPGTFAELLRYGTTHFRQTRSHLAYVQARKPAKTLRKGVLEP</sequence>
<reference evidence="1" key="1">
    <citation type="journal article" date="2019" name="Beilstein J. Org. Chem.">
        <title>Nanangenines: drimane sesquiterpenoids as the dominant metabolite cohort of a novel Australian fungus, Aspergillus nanangensis.</title>
        <authorList>
            <person name="Lacey H.J."/>
            <person name="Gilchrist C.L.M."/>
            <person name="Crombie A."/>
            <person name="Kalaitzis J.A."/>
            <person name="Vuong D."/>
            <person name="Rutledge P.J."/>
            <person name="Turner P."/>
            <person name="Pitt J.I."/>
            <person name="Lacey E."/>
            <person name="Chooi Y.H."/>
            <person name="Piggott A.M."/>
        </authorList>
    </citation>
    <scope>NUCLEOTIDE SEQUENCE</scope>
    <source>
        <strain evidence="1">MST-FP2251</strain>
    </source>
</reference>
<comment type="caution">
    <text evidence="1">The sequence shown here is derived from an EMBL/GenBank/DDBJ whole genome shotgun (WGS) entry which is preliminary data.</text>
</comment>
<evidence type="ECO:0000313" key="1">
    <source>
        <dbReference type="EMBL" id="KAF9894147.1"/>
    </source>
</evidence>
<accession>A0AAD4GYM4</accession>
<dbReference type="AlphaFoldDB" id="A0AAD4GYM4"/>
<keyword evidence="2" id="KW-1185">Reference proteome</keyword>
<dbReference type="SUPFAM" id="SSF53448">
    <property type="entry name" value="Nucleotide-diphospho-sugar transferases"/>
    <property type="match status" value="1"/>
</dbReference>
<dbReference type="InterPro" id="IPR029044">
    <property type="entry name" value="Nucleotide-diphossugar_trans"/>
</dbReference>
<evidence type="ECO:0000313" key="2">
    <source>
        <dbReference type="Proteomes" id="UP001194746"/>
    </source>
</evidence>
<name>A0AAD4GYM4_ASPNN</name>